<dbReference type="Proteomes" id="UP000198668">
    <property type="component" value="Unassembled WGS sequence"/>
</dbReference>
<feature type="transmembrane region" description="Helical" evidence="2">
    <location>
        <begin position="192"/>
        <end position="212"/>
    </location>
</feature>
<feature type="region of interest" description="Disordered" evidence="1">
    <location>
        <begin position="293"/>
        <end position="318"/>
    </location>
</feature>
<feature type="transmembrane region" description="Helical" evidence="2">
    <location>
        <begin position="424"/>
        <end position="445"/>
    </location>
</feature>
<evidence type="ECO:0000313" key="4">
    <source>
        <dbReference type="Proteomes" id="UP000198668"/>
    </source>
</evidence>
<evidence type="ECO:0000256" key="2">
    <source>
        <dbReference type="SAM" id="Phobius"/>
    </source>
</evidence>
<accession>A0A1I3BTV4</accession>
<protein>
    <submittedName>
        <fullName evidence="3">ABC-2 type transport system permease protein</fullName>
    </submittedName>
</protein>
<evidence type="ECO:0000256" key="1">
    <source>
        <dbReference type="SAM" id="MobiDB-lite"/>
    </source>
</evidence>
<name>A0A1I3BTV4_9LACT</name>
<reference evidence="3 4" key="1">
    <citation type="submission" date="2016-10" db="EMBL/GenBank/DDBJ databases">
        <authorList>
            <person name="de Groot N.N."/>
        </authorList>
    </citation>
    <scope>NUCLEOTIDE SEQUENCE [LARGE SCALE GENOMIC DNA]</scope>
    <source>
        <strain evidence="3 4">DSM 27630</strain>
    </source>
</reference>
<feature type="transmembrane region" description="Helical" evidence="2">
    <location>
        <begin position="349"/>
        <end position="367"/>
    </location>
</feature>
<feature type="transmembrane region" description="Helical" evidence="2">
    <location>
        <begin position="118"/>
        <end position="143"/>
    </location>
</feature>
<dbReference type="EMBL" id="FOQE01000009">
    <property type="protein sequence ID" value="SFH65692.1"/>
    <property type="molecule type" value="Genomic_DNA"/>
</dbReference>
<sequence length="561" mass="63596">MRLHHILELTKANLIYANPQMIEKKRNKEAKTGQRSKVAPHMTVLLQSGFLLLVFLLIYGFMFSAIDFSQYPGMFTTLTLLFIVMALLQGFYVVYNLFYESKDLIHYLPLPFKGSEVFLAKLTVLALMMLPYLIPILGLFIMLGQDAGHPFLLSLIASVPLFILLTVVVFFFSVVLVHLITKLAVFRKNKQLVTTVLYSASSFGMIAVIFYLSSMDPSSVEVGQVAPDTTVIPFIHFFYALLLDPSDLTAWLGLGLWIALLAALMLIVFKWVVPGFYREEEIVSVKSSKQSSTSQTSTHHLQHLEKTTGKKKTAASHQHPVSVNRTLWKYNLGLIQDGTLIMQHISSSILFPIFLLGPMVLNGLYLGELSLNYWALFFFGGFVYAFLTLNAISIVGVIISLDRENFQYMKSLPFSMKNYLKQKFLFAFVIELSLPLVLGLLLIFIAKVPLLLGFLFLSGMVIGIFTLCQYYFARDYRLLDFEWQNLTELFNRGGGNFAQFISIFGSFFIGFIVILFLGLLFTSLSSIGQLLLSLLIVLIPFIASCLLTIRYQKRFWSQFND</sequence>
<feature type="transmembrane region" description="Helical" evidence="2">
    <location>
        <begin position="373"/>
        <end position="401"/>
    </location>
</feature>
<feature type="transmembrane region" description="Helical" evidence="2">
    <location>
        <begin position="248"/>
        <end position="269"/>
    </location>
</feature>
<feature type="transmembrane region" description="Helical" evidence="2">
    <location>
        <begin position="78"/>
        <end position="98"/>
    </location>
</feature>
<feature type="transmembrane region" description="Helical" evidence="2">
    <location>
        <begin position="451"/>
        <end position="473"/>
    </location>
</feature>
<dbReference type="AlphaFoldDB" id="A0A1I3BTV4"/>
<keyword evidence="2" id="KW-1133">Transmembrane helix</keyword>
<keyword evidence="2" id="KW-0812">Transmembrane</keyword>
<gene>
    <name evidence="3" type="ORF">SAMN04489868_10957</name>
</gene>
<keyword evidence="4" id="KW-1185">Reference proteome</keyword>
<dbReference type="OrthoDB" id="2176387at2"/>
<feature type="transmembrane region" description="Helical" evidence="2">
    <location>
        <begin position="44"/>
        <end position="66"/>
    </location>
</feature>
<proteinExistence type="predicted"/>
<organism evidence="3 4">
    <name type="scientific">Pisciglobus halotolerans</name>
    <dbReference type="NCBI Taxonomy" id="745365"/>
    <lineage>
        <taxon>Bacteria</taxon>
        <taxon>Bacillati</taxon>
        <taxon>Bacillota</taxon>
        <taxon>Bacilli</taxon>
        <taxon>Lactobacillales</taxon>
        <taxon>Carnobacteriaceae</taxon>
    </lineage>
</organism>
<feature type="transmembrane region" description="Helical" evidence="2">
    <location>
        <begin position="494"/>
        <end position="521"/>
    </location>
</feature>
<dbReference type="RefSeq" id="WP_092091901.1">
    <property type="nucleotide sequence ID" value="NZ_FOQE01000009.1"/>
</dbReference>
<evidence type="ECO:0000313" key="3">
    <source>
        <dbReference type="EMBL" id="SFH65692.1"/>
    </source>
</evidence>
<feature type="transmembrane region" description="Helical" evidence="2">
    <location>
        <begin position="155"/>
        <end position="180"/>
    </location>
</feature>
<keyword evidence="2" id="KW-0472">Membrane</keyword>
<feature type="transmembrane region" description="Helical" evidence="2">
    <location>
        <begin position="527"/>
        <end position="549"/>
    </location>
</feature>